<keyword evidence="4" id="KW-0560">Oxidoreductase</keyword>
<feature type="domain" description="FAD-binding PCMH-type" evidence="3">
    <location>
        <begin position="1"/>
        <end position="222"/>
    </location>
</feature>
<keyword evidence="1" id="KW-0285">Flavoprotein</keyword>
<keyword evidence="5" id="KW-1185">Reference proteome</keyword>
<dbReference type="Gene3D" id="3.30.43.10">
    <property type="entry name" value="Uridine Diphospho-n-acetylenolpyruvylglucosamine Reductase, domain 2"/>
    <property type="match status" value="1"/>
</dbReference>
<evidence type="ECO:0000313" key="4">
    <source>
        <dbReference type="EMBL" id="CAH2406128.1"/>
    </source>
</evidence>
<sequence>MQSFTYARASALPDVLAAISQPGGIILAGGTELLNWMKEGIVAPERLVDINGISGLDRIETADRGLRIGALARMSDVAGHEAVARDYPVIAEALLKSASQQIRNMASMGGNLMQRTRCPYFRAEIELPCNKRRPGSGCSALAGEDRGMAIFGWSEACLATHPSDVAVALAALDAVVQVASSHGARDIPFLDFHRLPDDAPERETVLEPGEVITAIEVPASPAARRSHYLKIRERASYEFALVSAAVGLELEGSEISDVRIALGGMAAKPWRLSAAEQALHGIAISDAAALRRAVDGAFGDARPRRHNGFKVELVKRAIVRALQTAGDIA</sequence>
<evidence type="ECO:0000313" key="5">
    <source>
        <dbReference type="Proteomes" id="UP001153050"/>
    </source>
</evidence>
<proteinExistence type="predicted"/>
<dbReference type="Gene3D" id="3.30.465.10">
    <property type="match status" value="2"/>
</dbReference>
<dbReference type="Proteomes" id="UP001153050">
    <property type="component" value="Unassembled WGS sequence"/>
</dbReference>
<dbReference type="EMBL" id="CAKXZT010000148">
    <property type="protein sequence ID" value="CAH2406128.1"/>
    <property type="molecule type" value="Genomic_DNA"/>
</dbReference>
<dbReference type="InterPro" id="IPR005107">
    <property type="entry name" value="CO_DH_flav_C"/>
</dbReference>
<organism evidence="4 5">
    <name type="scientific">Mesorhizobium escarrei</name>
    <dbReference type="NCBI Taxonomy" id="666018"/>
    <lineage>
        <taxon>Bacteria</taxon>
        <taxon>Pseudomonadati</taxon>
        <taxon>Pseudomonadota</taxon>
        <taxon>Alphaproteobacteria</taxon>
        <taxon>Hyphomicrobiales</taxon>
        <taxon>Phyllobacteriaceae</taxon>
        <taxon>Mesorhizobium</taxon>
    </lineage>
</organism>
<accession>A0ABM9EAA1</accession>
<comment type="caution">
    <text evidence="4">The sequence shown here is derived from an EMBL/GenBank/DDBJ whole genome shotgun (WGS) entry which is preliminary data.</text>
</comment>
<dbReference type="PANTHER" id="PTHR42659:SF9">
    <property type="entry name" value="XANTHINE DEHYDROGENASE FAD-BINDING SUBUNIT XDHB-RELATED"/>
    <property type="match status" value="1"/>
</dbReference>
<dbReference type="PROSITE" id="PS51387">
    <property type="entry name" value="FAD_PCMH"/>
    <property type="match status" value="1"/>
</dbReference>
<dbReference type="InterPro" id="IPR051312">
    <property type="entry name" value="Diverse_Substr_Oxidored"/>
</dbReference>
<evidence type="ECO:0000256" key="2">
    <source>
        <dbReference type="ARBA" id="ARBA00022827"/>
    </source>
</evidence>
<reference evidence="4 5" key="1">
    <citation type="submission" date="2022-03" db="EMBL/GenBank/DDBJ databases">
        <authorList>
            <person name="Brunel B."/>
        </authorList>
    </citation>
    <scope>NUCLEOTIDE SEQUENCE [LARGE SCALE GENOMIC DNA]</scope>
    <source>
        <strain evidence="4">STM5069sample</strain>
    </source>
</reference>
<dbReference type="InterPro" id="IPR016166">
    <property type="entry name" value="FAD-bd_PCMH"/>
</dbReference>
<dbReference type="SUPFAM" id="SSF56176">
    <property type="entry name" value="FAD-binding/transporter-associated domain-like"/>
    <property type="match status" value="1"/>
</dbReference>
<dbReference type="InterPro" id="IPR002346">
    <property type="entry name" value="Mopterin_DH_FAD-bd"/>
</dbReference>
<evidence type="ECO:0000259" key="3">
    <source>
        <dbReference type="PROSITE" id="PS51387"/>
    </source>
</evidence>
<name>A0ABM9EAA1_9HYPH</name>
<dbReference type="SUPFAM" id="SSF55447">
    <property type="entry name" value="CO dehydrogenase flavoprotein C-terminal domain-like"/>
    <property type="match status" value="1"/>
</dbReference>
<dbReference type="InterPro" id="IPR016167">
    <property type="entry name" value="FAD-bd_PCMH_sub1"/>
</dbReference>
<dbReference type="Pfam" id="PF03450">
    <property type="entry name" value="CO_deh_flav_C"/>
    <property type="match status" value="1"/>
</dbReference>
<dbReference type="RefSeq" id="WP_254020695.1">
    <property type="nucleotide sequence ID" value="NZ_CAKXZT010000148.1"/>
</dbReference>
<dbReference type="InterPro" id="IPR036318">
    <property type="entry name" value="FAD-bd_PCMH-like_sf"/>
</dbReference>
<dbReference type="PANTHER" id="PTHR42659">
    <property type="entry name" value="XANTHINE DEHYDROGENASE SUBUNIT C-RELATED"/>
    <property type="match status" value="1"/>
</dbReference>
<gene>
    <name evidence="4" type="primary">paoB</name>
    <name evidence="4" type="ORF">MES5069_510052</name>
</gene>
<keyword evidence="2" id="KW-0274">FAD</keyword>
<dbReference type="GO" id="GO:0047770">
    <property type="term" value="F:carboxylate reductase activity"/>
    <property type="evidence" value="ECO:0007669"/>
    <property type="project" value="UniProtKB-EC"/>
</dbReference>
<dbReference type="InterPro" id="IPR016169">
    <property type="entry name" value="FAD-bd_PCMH_sub2"/>
</dbReference>
<dbReference type="SMART" id="SM01092">
    <property type="entry name" value="CO_deh_flav_C"/>
    <property type="match status" value="1"/>
</dbReference>
<evidence type="ECO:0000256" key="1">
    <source>
        <dbReference type="ARBA" id="ARBA00022630"/>
    </source>
</evidence>
<protein>
    <submittedName>
        <fullName evidence="4">Aldehyde dehydrogenase, FAD-binding subunit</fullName>
        <ecNumber evidence="4">1.2.99.6</ecNumber>
    </submittedName>
</protein>
<dbReference type="EC" id="1.2.99.6" evidence="4"/>
<dbReference type="Pfam" id="PF00941">
    <property type="entry name" value="FAD_binding_5"/>
    <property type="match status" value="1"/>
</dbReference>
<dbReference type="InterPro" id="IPR036683">
    <property type="entry name" value="CO_DH_flav_C_dom_sf"/>
</dbReference>
<dbReference type="Gene3D" id="3.30.390.50">
    <property type="entry name" value="CO dehydrogenase flavoprotein, C-terminal domain"/>
    <property type="match status" value="1"/>
</dbReference>